<feature type="transmembrane region" description="Helical" evidence="6">
    <location>
        <begin position="252"/>
        <end position="271"/>
    </location>
</feature>
<protein>
    <recommendedName>
        <fullName evidence="7">Rhodopsin domain-containing protein</fullName>
    </recommendedName>
</protein>
<dbReference type="Proteomes" id="UP001600888">
    <property type="component" value="Unassembled WGS sequence"/>
</dbReference>
<keyword evidence="9" id="KW-1185">Reference proteome</keyword>
<dbReference type="PANTHER" id="PTHR33048">
    <property type="entry name" value="PTH11-LIKE INTEGRAL MEMBRANE PROTEIN (AFU_ORTHOLOGUE AFUA_5G11245)"/>
    <property type="match status" value="1"/>
</dbReference>
<evidence type="ECO:0000256" key="1">
    <source>
        <dbReference type="ARBA" id="ARBA00004141"/>
    </source>
</evidence>
<dbReference type="PANTHER" id="PTHR33048:SF47">
    <property type="entry name" value="INTEGRAL MEMBRANE PROTEIN-RELATED"/>
    <property type="match status" value="1"/>
</dbReference>
<evidence type="ECO:0000313" key="8">
    <source>
        <dbReference type="EMBL" id="KAL2272167.1"/>
    </source>
</evidence>
<feature type="transmembrane region" description="Helical" evidence="6">
    <location>
        <begin position="23"/>
        <end position="45"/>
    </location>
</feature>
<comment type="caution">
    <text evidence="8">The sequence shown here is derived from an EMBL/GenBank/DDBJ whole genome shotgun (WGS) entry which is preliminary data.</text>
</comment>
<feature type="transmembrane region" description="Helical" evidence="6">
    <location>
        <begin position="218"/>
        <end position="240"/>
    </location>
</feature>
<evidence type="ECO:0000256" key="2">
    <source>
        <dbReference type="ARBA" id="ARBA00022692"/>
    </source>
</evidence>
<organism evidence="8 9">
    <name type="scientific">Diaporthe vaccinii</name>
    <dbReference type="NCBI Taxonomy" id="105482"/>
    <lineage>
        <taxon>Eukaryota</taxon>
        <taxon>Fungi</taxon>
        <taxon>Dikarya</taxon>
        <taxon>Ascomycota</taxon>
        <taxon>Pezizomycotina</taxon>
        <taxon>Sordariomycetes</taxon>
        <taxon>Sordariomycetidae</taxon>
        <taxon>Diaporthales</taxon>
        <taxon>Diaporthaceae</taxon>
        <taxon>Diaporthe</taxon>
        <taxon>Diaporthe eres species complex</taxon>
    </lineage>
</organism>
<keyword evidence="3 6" id="KW-1133">Transmembrane helix</keyword>
<name>A0ABR4DP97_9PEZI</name>
<evidence type="ECO:0000256" key="5">
    <source>
        <dbReference type="ARBA" id="ARBA00038359"/>
    </source>
</evidence>
<dbReference type="InterPro" id="IPR049326">
    <property type="entry name" value="Rhodopsin_dom_fungi"/>
</dbReference>
<comment type="similarity">
    <text evidence="5">Belongs to the SAT4 family.</text>
</comment>
<keyword evidence="2 6" id="KW-0812">Transmembrane</keyword>
<feature type="domain" description="Rhodopsin" evidence="7">
    <location>
        <begin position="41"/>
        <end position="253"/>
    </location>
</feature>
<evidence type="ECO:0000256" key="3">
    <source>
        <dbReference type="ARBA" id="ARBA00022989"/>
    </source>
</evidence>
<evidence type="ECO:0000313" key="9">
    <source>
        <dbReference type="Proteomes" id="UP001600888"/>
    </source>
</evidence>
<sequence length="272" mass="29975">MGSHAVDLSQFSQEYIDYDQGPAVVGVSIAVGLLALASVGLRLWARRMKRVALGIEDYLIIVCVPLLIGTVICAIFAVHLGRVGRHYAVNKIVDPPSYGRGQAALFAVECIYGTLLVVCKFSILAMYWRIFPTPFVKRGCCVLGGMTLAWIIAVALVAFLQCRPMQKIWLPDTPGHCIDNNKFFIGNAVPNIFTDCAIMVLPAYEISRLRMGYSQKIGLAGIFLLGIFVSFISAIRLIFLFQLSAGGKDGDLTVLIAVPWILTIFIYKLYFK</sequence>
<accession>A0ABR4DP97</accession>
<comment type="subcellular location">
    <subcellularLocation>
        <location evidence="1">Membrane</location>
        <topology evidence="1">Multi-pass membrane protein</topology>
    </subcellularLocation>
</comment>
<keyword evidence="4 6" id="KW-0472">Membrane</keyword>
<feature type="transmembrane region" description="Helical" evidence="6">
    <location>
        <begin position="101"/>
        <end position="128"/>
    </location>
</feature>
<feature type="transmembrane region" description="Helical" evidence="6">
    <location>
        <begin position="57"/>
        <end position="81"/>
    </location>
</feature>
<feature type="transmembrane region" description="Helical" evidence="6">
    <location>
        <begin position="140"/>
        <end position="160"/>
    </location>
</feature>
<reference evidence="8 9" key="1">
    <citation type="submission" date="2024-03" db="EMBL/GenBank/DDBJ databases">
        <title>A high-quality draft genome sequence of Diaporthe vaccinii, a causative agent of upright dieback and viscid rot disease in cranberry plants.</title>
        <authorList>
            <person name="Sarrasin M."/>
            <person name="Lang B.F."/>
            <person name="Burger G."/>
        </authorList>
    </citation>
    <scope>NUCLEOTIDE SEQUENCE [LARGE SCALE GENOMIC DNA]</scope>
    <source>
        <strain evidence="8 9">IS7</strain>
    </source>
</reference>
<evidence type="ECO:0000256" key="6">
    <source>
        <dbReference type="SAM" id="Phobius"/>
    </source>
</evidence>
<evidence type="ECO:0000256" key="4">
    <source>
        <dbReference type="ARBA" id="ARBA00023136"/>
    </source>
</evidence>
<evidence type="ECO:0000259" key="7">
    <source>
        <dbReference type="Pfam" id="PF20684"/>
    </source>
</evidence>
<dbReference type="InterPro" id="IPR052337">
    <property type="entry name" value="SAT4-like"/>
</dbReference>
<feature type="transmembrane region" description="Helical" evidence="6">
    <location>
        <begin position="188"/>
        <end position="206"/>
    </location>
</feature>
<gene>
    <name evidence="8" type="ORF">FJTKL_07460</name>
</gene>
<dbReference type="Pfam" id="PF20684">
    <property type="entry name" value="Fung_rhodopsin"/>
    <property type="match status" value="1"/>
</dbReference>
<proteinExistence type="inferred from homology"/>
<dbReference type="EMBL" id="JBAWTH010000285">
    <property type="protein sequence ID" value="KAL2272167.1"/>
    <property type="molecule type" value="Genomic_DNA"/>
</dbReference>